<evidence type="ECO:0000313" key="1">
    <source>
        <dbReference type="EMBL" id="KAJ3523711.1"/>
    </source>
</evidence>
<keyword evidence="2" id="KW-1185">Reference proteome</keyword>
<gene>
    <name evidence="1" type="ORF">NM688_g8682</name>
</gene>
<dbReference type="Proteomes" id="UP001148662">
    <property type="component" value="Unassembled WGS sequence"/>
</dbReference>
<reference evidence="1" key="1">
    <citation type="submission" date="2022-07" db="EMBL/GenBank/DDBJ databases">
        <title>Genome Sequence of Phlebia brevispora.</title>
        <authorList>
            <person name="Buettner E."/>
        </authorList>
    </citation>
    <scope>NUCLEOTIDE SEQUENCE</scope>
    <source>
        <strain evidence="1">MPL23</strain>
    </source>
</reference>
<evidence type="ECO:0000313" key="2">
    <source>
        <dbReference type="Proteomes" id="UP001148662"/>
    </source>
</evidence>
<accession>A0ACC1RQD7</accession>
<proteinExistence type="predicted"/>
<name>A0ACC1RQD7_9APHY</name>
<organism evidence="1 2">
    <name type="scientific">Phlebia brevispora</name>
    <dbReference type="NCBI Taxonomy" id="194682"/>
    <lineage>
        <taxon>Eukaryota</taxon>
        <taxon>Fungi</taxon>
        <taxon>Dikarya</taxon>
        <taxon>Basidiomycota</taxon>
        <taxon>Agaricomycotina</taxon>
        <taxon>Agaricomycetes</taxon>
        <taxon>Polyporales</taxon>
        <taxon>Meruliaceae</taxon>
        <taxon>Phlebia</taxon>
    </lineage>
</organism>
<protein>
    <submittedName>
        <fullName evidence="1">Uncharacterized protein</fullName>
    </submittedName>
</protein>
<comment type="caution">
    <text evidence="1">The sequence shown here is derived from an EMBL/GenBank/DDBJ whole genome shotgun (WGS) entry which is preliminary data.</text>
</comment>
<dbReference type="EMBL" id="JANHOG010002411">
    <property type="protein sequence ID" value="KAJ3523711.1"/>
    <property type="molecule type" value="Genomic_DNA"/>
</dbReference>
<sequence>MSQFNPSSVRATLKLLLPLGERVAFEKTWNYNVQTQVEKWCPRHNGHQSGGRVKGNKDETEDDSSYQQLKFIAEVMEYVNYVARLTTTKDKSGKPLDEAVPCLGPYFLPHNSYFEGRKRERSPKVTPMASYLKPVYVISPWYYGDCLLHCPNVKPGTLKTEAHEVAWDGWTPTGHREVHGLWREETAIGYQLRCKTCQRMSQEAESAGKPKIQYCFATTSSQFWWLYEHWQIPRSIPYFLHRCAVTRELYNLIVEFRPSMTASAMEEHIKREDFCHLLEFSMRKAEYVNETARSVRPGQQMTLDGGLRKIVPYSAPMNKKGYNDRYITHDLISDIYLEFVRRTREAESSAYLRTLTGVTISFDHTFKLAKKAKIVHKDGSRKDLMSGGLFSAVNERNEIILWAFCQTTSGEEFGKPLRGYRLRCEEKGVPLPQSATSDICCKVRHQVQENLSEAVAVVQDVNHFSGRYACTVQDRTNNPHYAAVWRSITDSVLEERAENGKPAVYYSQQEQIKRLEATYARWDRTGNVWTTASVKCHAEQMRHAKKGCLVRPRSDVRSDGSRIEGTHRGWNSLMRASPSGLEMLVALGHDHVLRRNTRVILRSKEFEATPFLTSTFGSHHLSLIGHIAQIWNFVVDRIQEKSKTIVGSVPLQRLPVMEIVNSGEKFGLIEAEHIATFGGRWEIKEEEDEVPLFDLSDLSADDLGPTSSMSTSDVSRITTSANSLITAVATSSAAVVQSIEVPALCNAVGDDSTNPIDIDSSASTPVCRTPAVTRAPTPSRPLTTSELHLSQSLTTPTIDLTDPVTVAEVPAFGRAHATAVQGEASGVMSAPVTVPRKRKLSGGCNAAEEGGHTAPSSASVQGALGQKKARLSSSTVKNNAHKVRTMLLLVSKTQIDL</sequence>